<dbReference type="PROSITE" id="PS51257">
    <property type="entry name" value="PROKAR_LIPOPROTEIN"/>
    <property type="match status" value="1"/>
</dbReference>
<evidence type="ECO:0000313" key="4">
    <source>
        <dbReference type="Proteomes" id="UP000231134"/>
    </source>
</evidence>
<evidence type="ECO:0008006" key="5">
    <source>
        <dbReference type="Google" id="ProtNLM"/>
    </source>
</evidence>
<sequence length="377" mass="38770">MKLTGCLQFLPWIGASALLFGLAGCGSDSGSGSNDPEYSSALEASSASTGSSSTSTGGSSGSTALSSASTATSSAASETQSSEEQLNEAQKVVNGSCGPEAATINKGELATWKFYRSSGDLYEQILAPFVWVFEGVSSATIQGNGMQTVNIRYEEAGSYATYLSVDGNEIACDSIQVQGIPITVNSCVPNTSTAKAGETITWTVDATSESEITGYTWTSSYGDVVSSGTSGSMVATSSMHKQNVTAKVAVSNADKSVVTFSCDPVAVVDPESVDLVLQLGSINDADHYGETVLPTLPDSLFIPAQTATTVQIPAGAPANCTVGCKPRVSSDYMNLQVYWDSDDALSGFAYFSPSGCAAGKKYTVTTSVTAICVVNAQ</sequence>
<feature type="chain" id="PRO_5014980570" description="Ig-like domain-containing protein" evidence="2">
    <location>
        <begin position="18"/>
        <end position="377"/>
    </location>
</feature>
<evidence type="ECO:0000256" key="2">
    <source>
        <dbReference type="SAM" id="SignalP"/>
    </source>
</evidence>
<name>A0A2M9AAT0_9BACT</name>
<keyword evidence="4" id="KW-1185">Reference proteome</keyword>
<gene>
    <name evidence="3" type="ORF">BGX16_2834</name>
</gene>
<accession>A0A2M9AAT0</accession>
<dbReference type="EMBL" id="PGEX01000001">
    <property type="protein sequence ID" value="PJJ42788.1"/>
    <property type="molecule type" value="Genomic_DNA"/>
</dbReference>
<feature type="signal peptide" evidence="2">
    <location>
        <begin position="1"/>
        <end position="17"/>
    </location>
</feature>
<dbReference type="AlphaFoldDB" id="A0A2M9AAT0"/>
<keyword evidence="2" id="KW-0732">Signal</keyword>
<dbReference type="OrthoDB" id="9812149at2"/>
<feature type="region of interest" description="Disordered" evidence="1">
    <location>
        <begin position="33"/>
        <end position="91"/>
    </location>
</feature>
<dbReference type="RefSeq" id="WP_100426628.1">
    <property type="nucleotide sequence ID" value="NZ_PGEX01000001.1"/>
</dbReference>
<reference evidence="3 4" key="1">
    <citation type="submission" date="2017-11" db="EMBL/GenBank/DDBJ databases">
        <title>Animal gut microbial communities from fecal samples from Wisconsin, USA.</title>
        <authorList>
            <person name="Neumann A."/>
        </authorList>
    </citation>
    <scope>NUCLEOTIDE SEQUENCE [LARGE SCALE GENOMIC DNA]</scope>
    <source>
        <strain evidence="3 4">UWS3</strain>
    </source>
</reference>
<evidence type="ECO:0000256" key="1">
    <source>
        <dbReference type="SAM" id="MobiDB-lite"/>
    </source>
</evidence>
<protein>
    <recommendedName>
        <fullName evidence="5">Ig-like domain-containing protein</fullName>
    </recommendedName>
</protein>
<comment type="caution">
    <text evidence="3">The sequence shown here is derived from an EMBL/GenBank/DDBJ whole genome shotgun (WGS) entry which is preliminary data.</text>
</comment>
<evidence type="ECO:0000313" key="3">
    <source>
        <dbReference type="EMBL" id="PJJ42788.1"/>
    </source>
</evidence>
<dbReference type="Proteomes" id="UP000231134">
    <property type="component" value="Unassembled WGS sequence"/>
</dbReference>
<proteinExistence type="predicted"/>
<organism evidence="3 4">
    <name type="scientific">Hallerella succinigenes</name>
    <dbReference type="NCBI Taxonomy" id="1896222"/>
    <lineage>
        <taxon>Bacteria</taxon>
        <taxon>Pseudomonadati</taxon>
        <taxon>Fibrobacterota</taxon>
        <taxon>Fibrobacteria</taxon>
        <taxon>Fibrobacterales</taxon>
        <taxon>Fibrobacteraceae</taxon>
        <taxon>Hallerella</taxon>
    </lineage>
</organism>
<feature type="compositionally biased region" description="Low complexity" evidence="1">
    <location>
        <begin position="33"/>
        <end position="84"/>
    </location>
</feature>